<gene>
    <name evidence="5" type="ORF">OCBIM_22022508mg</name>
</gene>
<keyword evidence="2" id="KW-0862">Zinc</keyword>
<name>A0A0L8H4Q2_OCTBM</name>
<feature type="domain" description="RING-type" evidence="4">
    <location>
        <begin position="14"/>
        <end position="50"/>
    </location>
</feature>
<accession>A0A0L8H4Q2</accession>
<evidence type="ECO:0000313" key="5">
    <source>
        <dbReference type="EMBL" id="KOF84162.1"/>
    </source>
</evidence>
<dbReference type="AlphaFoldDB" id="A0A0L8H4Q2"/>
<dbReference type="InterPro" id="IPR013083">
    <property type="entry name" value="Znf_RING/FYVE/PHD"/>
</dbReference>
<dbReference type="InterPro" id="IPR001841">
    <property type="entry name" value="Znf_RING"/>
</dbReference>
<dbReference type="Gene3D" id="3.30.40.10">
    <property type="entry name" value="Zinc/RING finger domain, C3HC4 (zinc finger)"/>
    <property type="match status" value="1"/>
</dbReference>
<proteinExistence type="predicted"/>
<reference evidence="5" key="1">
    <citation type="submission" date="2015-07" db="EMBL/GenBank/DDBJ databases">
        <title>MeaNS - Measles Nucleotide Surveillance Program.</title>
        <authorList>
            <person name="Tran T."/>
            <person name="Druce J."/>
        </authorList>
    </citation>
    <scope>NUCLEOTIDE SEQUENCE</scope>
    <source>
        <strain evidence="5">UCB-OBI-ISO-001</strain>
        <tissue evidence="5">Gonad</tissue>
    </source>
</reference>
<protein>
    <recommendedName>
        <fullName evidence="4">RING-type domain-containing protein</fullName>
    </recommendedName>
</protein>
<sequence length="101" mass="11818">MSLMECVNILFHRCWWCQEKKTTVTVYPCQHTVCQNCCSQLTFKQCPICRQHMLSKSGFVCPKFEEKAVQTVAESVGKYKITVIDFYKFYLHLSYIGCVND</sequence>
<evidence type="ECO:0000259" key="4">
    <source>
        <dbReference type="PROSITE" id="PS50089"/>
    </source>
</evidence>
<keyword evidence="1 3" id="KW-0479">Metal-binding</keyword>
<evidence type="ECO:0000256" key="2">
    <source>
        <dbReference type="ARBA" id="ARBA00022833"/>
    </source>
</evidence>
<dbReference type="OrthoDB" id="10252328at2759"/>
<evidence type="ECO:0000256" key="3">
    <source>
        <dbReference type="PROSITE-ProRule" id="PRU00175"/>
    </source>
</evidence>
<dbReference type="PROSITE" id="PS50089">
    <property type="entry name" value="ZF_RING_2"/>
    <property type="match status" value="1"/>
</dbReference>
<keyword evidence="1 3" id="KW-0863">Zinc-finger</keyword>
<dbReference type="EMBL" id="KQ419238">
    <property type="protein sequence ID" value="KOF84162.1"/>
    <property type="molecule type" value="Genomic_DNA"/>
</dbReference>
<dbReference type="SUPFAM" id="SSF57850">
    <property type="entry name" value="RING/U-box"/>
    <property type="match status" value="1"/>
</dbReference>
<organism evidence="5">
    <name type="scientific">Octopus bimaculoides</name>
    <name type="common">California two-spotted octopus</name>
    <dbReference type="NCBI Taxonomy" id="37653"/>
    <lineage>
        <taxon>Eukaryota</taxon>
        <taxon>Metazoa</taxon>
        <taxon>Spiralia</taxon>
        <taxon>Lophotrochozoa</taxon>
        <taxon>Mollusca</taxon>
        <taxon>Cephalopoda</taxon>
        <taxon>Coleoidea</taxon>
        <taxon>Octopodiformes</taxon>
        <taxon>Octopoda</taxon>
        <taxon>Incirrata</taxon>
        <taxon>Octopodidae</taxon>
        <taxon>Octopus</taxon>
    </lineage>
</organism>
<dbReference type="GO" id="GO:0008270">
    <property type="term" value="F:zinc ion binding"/>
    <property type="evidence" value="ECO:0007669"/>
    <property type="project" value="UniProtKB-KW"/>
</dbReference>
<evidence type="ECO:0000256" key="1">
    <source>
        <dbReference type="ARBA" id="ARBA00022771"/>
    </source>
</evidence>
<dbReference type="Pfam" id="PF13920">
    <property type="entry name" value="zf-C3HC4_3"/>
    <property type="match status" value="1"/>
</dbReference>